<feature type="domain" description="MaoC-like" evidence="1">
    <location>
        <begin position="10"/>
        <end position="117"/>
    </location>
</feature>
<sequence>MRYLKDFTVGESVAIGPYHVTEGEMIDFAKRYDPQVFHVDPESPESQALGGLIASGWHTASIFMRMAVDAYMKDAAVIVSPGVDTLRWLHPVKAGDTLSGSVEIIEVRQSRSKPDRGIVATHAYVENQDKVAVLTMENKAFVRKSPL</sequence>
<dbReference type="CDD" id="cd03454">
    <property type="entry name" value="YdeM"/>
    <property type="match status" value="1"/>
</dbReference>
<dbReference type="SUPFAM" id="SSF54637">
    <property type="entry name" value="Thioesterase/thiol ester dehydrase-isomerase"/>
    <property type="match status" value="1"/>
</dbReference>
<dbReference type="STRING" id="565045.NOR51B_731"/>
<dbReference type="InterPro" id="IPR002539">
    <property type="entry name" value="MaoC-like_dom"/>
</dbReference>
<dbReference type="Gene3D" id="3.10.129.10">
    <property type="entry name" value="Hotdog Thioesterase"/>
    <property type="match status" value="1"/>
</dbReference>
<proteinExistence type="predicted"/>
<dbReference type="Pfam" id="PF01575">
    <property type="entry name" value="MaoC_dehydratas"/>
    <property type="match status" value="1"/>
</dbReference>
<dbReference type="InterPro" id="IPR029069">
    <property type="entry name" value="HotDog_dom_sf"/>
</dbReference>
<dbReference type="PANTHER" id="PTHR43664">
    <property type="entry name" value="MONOAMINE OXIDASE-RELATED"/>
    <property type="match status" value="1"/>
</dbReference>
<dbReference type="eggNOG" id="COG2030">
    <property type="taxonomic scope" value="Bacteria"/>
</dbReference>
<dbReference type="InterPro" id="IPR052342">
    <property type="entry name" value="MCH/BMMD"/>
</dbReference>
<evidence type="ECO:0000259" key="1">
    <source>
        <dbReference type="Pfam" id="PF01575"/>
    </source>
</evidence>
<dbReference type="RefSeq" id="WP_009019540.1">
    <property type="nucleotide sequence ID" value="NZ_DS999411.1"/>
</dbReference>
<dbReference type="PANTHER" id="PTHR43664:SF1">
    <property type="entry name" value="BETA-METHYLMALYL-COA DEHYDRATASE"/>
    <property type="match status" value="1"/>
</dbReference>
<keyword evidence="3" id="KW-1185">Reference proteome</keyword>
<name>B8KTB0_9GAMM</name>
<gene>
    <name evidence="2" type="ORF">NOR51B_731</name>
</gene>
<evidence type="ECO:0000313" key="3">
    <source>
        <dbReference type="Proteomes" id="UP000004699"/>
    </source>
</evidence>
<reference evidence="3" key="1">
    <citation type="journal article" date="2013" name="BMC Microbiol.">
        <title>Taxonomy and evolution of bacteriochlorophyll a-containing members of the OM60/NOR5 clade of marine gammaproteobacteria: description of Luminiphilus syltensis gen. nov., sp. nov., reclassification of Haliea rubra as Pseudohaliea rubra gen. nov., comb. nov., and emendation of Chromatocurvus halotolerans.</title>
        <authorList>
            <person name="Spring S."/>
            <person name="Riedel T."/>
            <person name="Sproer C."/>
            <person name="Yan S."/>
            <person name="Harder J."/>
            <person name="Fuchs B.M."/>
        </authorList>
    </citation>
    <scope>NUCLEOTIDE SEQUENCE [LARGE SCALE GENOMIC DNA]</scope>
    <source>
        <strain evidence="3">NOR51-B</strain>
    </source>
</reference>
<evidence type="ECO:0000313" key="2">
    <source>
        <dbReference type="EMBL" id="EED34792.1"/>
    </source>
</evidence>
<dbReference type="HOGENOM" id="CLU_094876_1_0_6"/>
<dbReference type="AlphaFoldDB" id="B8KTB0"/>
<organism evidence="2 3">
    <name type="scientific">Luminiphilus syltensis NOR5-1B</name>
    <dbReference type="NCBI Taxonomy" id="565045"/>
    <lineage>
        <taxon>Bacteria</taxon>
        <taxon>Pseudomonadati</taxon>
        <taxon>Pseudomonadota</taxon>
        <taxon>Gammaproteobacteria</taxon>
        <taxon>Cellvibrionales</taxon>
        <taxon>Halieaceae</taxon>
        <taxon>Luminiphilus</taxon>
    </lineage>
</organism>
<protein>
    <submittedName>
        <fullName evidence="2">MaoC domain protein</fullName>
    </submittedName>
</protein>
<dbReference type="EMBL" id="DS999411">
    <property type="protein sequence ID" value="EED34792.1"/>
    <property type="molecule type" value="Genomic_DNA"/>
</dbReference>
<dbReference type="Proteomes" id="UP000004699">
    <property type="component" value="Unassembled WGS sequence"/>
</dbReference>
<accession>B8KTB0</accession>